<dbReference type="EMBL" id="CAUYUJ010019231">
    <property type="protein sequence ID" value="CAK0889549.1"/>
    <property type="molecule type" value="Genomic_DNA"/>
</dbReference>
<evidence type="ECO:0000256" key="1">
    <source>
        <dbReference type="SAM" id="MobiDB-lite"/>
    </source>
</evidence>
<sequence length="104" mass="12168">AHRWGLQDTFDEHMTEMIKVLIGRGFVVFLADQWIKQQDRPHTNSWHPQKTEHNLVQLTQQFMHAATLRDLSASPLSLPTQPFPFRHPSIQPVNEYKGRAQARE</sequence>
<proteinExistence type="predicted"/>
<dbReference type="Proteomes" id="UP001189429">
    <property type="component" value="Unassembled WGS sequence"/>
</dbReference>
<evidence type="ECO:0000313" key="2">
    <source>
        <dbReference type="EMBL" id="CAK0889549.1"/>
    </source>
</evidence>
<keyword evidence="3" id="KW-1185">Reference proteome</keyword>
<evidence type="ECO:0000313" key="3">
    <source>
        <dbReference type="Proteomes" id="UP001189429"/>
    </source>
</evidence>
<gene>
    <name evidence="2" type="ORF">PCOR1329_LOCUS70053</name>
</gene>
<comment type="caution">
    <text evidence="2">The sequence shown here is derived from an EMBL/GenBank/DDBJ whole genome shotgun (WGS) entry which is preliminary data.</text>
</comment>
<feature type="non-terminal residue" evidence="2">
    <location>
        <position position="1"/>
    </location>
</feature>
<feature type="region of interest" description="Disordered" evidence="1">
    <location>
        <begin position="82"/>
        <end position="104"/>
    </location>
</feature>
<feature type="non-terminal residue" evidence="2">
    <location>
        <position position="104"/>
    </location>
</feature>
<organism evidence="2 3">
    <name type="scientific">Prorocentrum cordatum</name>
    <dbReference type="NCBI Taxonomy" id="2364126"/>
    <lineage>
        <taxon>Eukaryota</taxon>
        <taxon>Sar</taxon>
        <taxon>Alveolata</taxon>
        <taxon>Dinophyceae</taxon>
        <taxon>Prorocentrales</taxon>
        <taxon>Prorocentraceae</taxon>
        <taxon>Prorocentrum</taxon>
    </lineage>
</organism>
<accession>A0ABN9WS78</accession>
<name>A0ABN9WS78_9DINO</name>
<protein>
    <submittedName>
        <fullName evidence="2">Uncharacterized protein</fullName>
    </submittedName>
</protein>
<reference evidence="2" key="1">
    <citation type="submission" date="2023-10" db="EMBL/GenBank/DDBJ databases">
        <authorList>
            <person name="Chen Y."/>
            <person name="Shah S."/>
            <person name="Dougan E. K."/>
            <person name="Thang M."/>
            <person name="Chan C."/>
        </authorList>
    </citation>
    <scope>NUCLEOTIDE SEQUENCE [LARGE SCALE GENOMIC DNA]</scope>
</reference>